<feature type="domain" description="GP-PDE" evidence="1">
    <location>
        <begin position="1"/>
        <end position="28"/>
    </location>
</feature>
<reference evidence="2 3" key="1">
    <citation type="journal article" date="2014" name="PLoS Genet.">
        <title>Phylogenetically driven sequencing of extremely halophilic archaea reveals strategies for static and dynamic osmo-response.</title>
        <authorList>
            <person name="Becker E.A."/>
            <person name="Seitzer P.M."/>
            <person name="Tritt A."/>
            <person name="Larsen D."/>
            <person name="Krusor M."/>
            <person name="Yao A.I."/>
            <person name="Wu D."/>
            <person name="Madern D."/>
            <person name="Eisen J.A."/>
            <person name="Darling A.E."/>
            <person name="Facciotti M.T."/>
        </authorList>
    </citation>
    <scope>NUCLEOTIDE SEQUENCE [LARGE SCALE GENOMIC DNA]</scope>
    <source>
        <strain evidence="2 3">JCM 10635</strain>
    </source>
</reference>
<proteinExistence type="predicted"/>
<gene>
    <name evidence="2" type="ORF">C494_06310</name>
</gene>
<dbReference type="AlphaFoldDB" id="L9WP34"/>
<accession>L9WP34</accession>
<evidence type="ECO:0000313" key="3">
    <source>
        <dbReference type="Proteomes" id="UP000011690"/>
    </source>
</evidence>
<protein>
    <submittedName>
        <fullName evidence="2">Glycerophosphoryl diester phosphodiesterase</fullName>
    </submittedName>
</protein>
<name>L9WP34_9EURY</name>
<comment type="caution">
    <text evidence="2">The sequence shown here is derived from an EMBL/GenBank/DDBJ whole genome shotgun (WGS) entry which is preliminary data.</text>
</comment>
<feature type="non-terminal residue" evidence="2">
    <location>
        <position position="1"/>
    </location>
</feature>
<organism evidence="2 3">
    <name type="scientific">Natronorubrum bangense JCM 10635</name>
    <dbReference type="NCBI Taxonomy" id="1227500"/>
    <lineage>
        <taxon>Archaea</taxon>
        <taxon>Methanobacteriati</taxon>
        <taxon>Methanobacteriota</taxon>
        <taxon>Stenosarchaea group</taxon>
        <taxon>Halobacteria</taxon>
        <taxon>Halobacteriales</taxon>
        <taxon>Natrialbaceae</taxon>
        <taxon>Natronorubrum</taxon>
    </lineage>
</organism>
<dbReference type="GO" id="GO:0008081">
    <property type="term" value="F:phosphoric diester hydrolase activity"/>
    <property type="evidence" value="ECO:0007669"/>
    <property type="project" value="InterPro"/>
</dbReference>
<dbReference type="InterPro" id="IPR030395">
    <property type="entry name" value="GP_PDE_dom"/>
</dbReference>
<sequence>TVDDIRTLHELGVDGVTADRWDIAPPALEPTVTTRR</sequence>
<dbReference type="Proteomes" id="UP000011690">
    <property type="component" value="Unassembled WGS sequence"/>
</dbReference>
<dbReference type="PROSITE" id="PS51704">
    <property type="entry name" value="GP_PDE"/>
    <property type="match status" value="1"/>
</dbReference>
<evidence type="ECO:0000259" key="1">
    <source>
        <dbReference type="PROSITE" id="PS51704"/>
    </source>
</evidence>
<dbReference type="GO" id="GO:0006629">
    <property type="term" value="P:lipid metabolic process"/>
    <property type="evidence" value="ECO:0007669"/>
    <property type="project" value="InterPro"/>
</dbReference>
<keyword evidence="3" id="KW-1185">Reference proteome</keyword>
<dbReference type="EMBL" id="AOHY01000013">
    <property type="protein sequence ID" value="ELY50093.1"/>
    <property type="molecule type" value="Genomic_DNA"/>
</dbReference>
<evidence type="ECO:0000313" key="2">
    <source>
        <dbReference type="EMBL" id="ELY50093.1"/>
    </source>
</evidence>